<dbReference type="GO" id="GO:0008270">
    <property type="term" value="F:zinc ion binding"/>
    <property type="evidence" value="ECO:0007669"/>
    <property type="project" value="UniProtKB-KW"/>
</dbReference>
<evidence type="ECO:0000313" key="12">
    <source>
        <dbReference type="WBParaSite" id="Csp11.Scaffold608.g5815.t1"/>
    </source>
</evidence>
<keyword evidence="5" id="KW-0479">Metal-binding</keyword>
<keyword evidence="4" id="KW-0808">Transferase</keyword>
<dbReference type="SUPFAM" id="SSF57850">
    <property type="entry name" value="RING/U-box"/>
    <property type="match status" value="3"/>
</dbReference>
<evidence type="ECO:0000256" key="5">
    <source>
        <dbReference type="ARBA" id="ARBA00022723"/>
    </source>
</evidence>
<dbReference type="InterPro" id="IPR031127">
    <property type="entry name" value="E3_UB_ligase_RBR"/>
</dbReference>
<dbReference type="CDD" id="cd16773">
    <property type="entry name" value="RING-HC_RBR_TRIAD1"/>
    <property type="match status" value="1"/>
</dbReference>
<accession>A0A1I7TGW7</accession>
<dbReference type="Gene3D" id="3.30.40.10">
    <property type="entry name" value="Zinc/RING finger domain, C3HC4 (zinc finger)"/>
    <property type="match status" value="1"/>
</dbReference>
<keyword evidence="11" id="KW-1185">Reference proteome</keyword>
<dbReference type="PROSITE" id="PS51873">
    <property type="entry name" value="TRIAD"/>
    <property type="match status" value="1"/>
</dbReference>
<dbReference type="AlphaFoldDB" id="A0A1I7TGW7"/>
<evidence type="ECO:0000256" key="4">
    <source>
        <dbReference type="ARBA" id="ARBA00022679"/>
    </source>
</evidence>
<dbReference type="InterPro" id="IPR013083">
    <property type="entry name" value="Znf_RING/FYVE/PHD"/>
</dbReference>
<evidence type="ECO:0000256" key="9">
    <source>
        <dbReference type="ARBA" id="ARBA00022833"/>
    </source>
</evidence>
<evidence type="ECO:0000256" key="7">
    <source>
        <dbReference type="ARBA" id="ARBA00022771"/>
    </source>
</evidence>
<dbReference type="eggNOG" id="KOG1815">
    <property type="taxonomic scope" value="Eukaryota"/>
</dbReference>
<dbReference type="EC" id="2.3.2.31" evidence="3"/>
<dbReference type="InterPro" id="IPR044066">
    <property type="entry name" value="TRIAD_supradom"/>
</dbReference>
<evidence type="ECO:0000256" key="2">
    <source>
        <dbReference type="ARBA" id="ARBA00005884"/>
    </source>
</evidence>
<dbReference type="SMART" id="SM00647">
    <property type="entry name" value="IBR"/>
    <property type="match status" value="2"/>
</dbReference>
<evidence type="ECO:0000256" key="1">
    <source>
        <dbReference type="ARBA" id="ARBA00001798"/>
    </source>
</evidence>
<evidence type="ECO:0000259" key="10">
    <source>
        <dbReference type="PROSITE" id="PS51873"/>
    </source>
</evidence>
<dbReference type="Pfam" id="PF01485">
    <property type="entry name" value="IBR"/>
    <property type="match status" value="1"/>
</dbReference>
<evidence type="ECO:0000256" key="6">
    <source>
        <dbReference type="ARBA" id="ARBA00022737"/>
    </source>
</evidence>
<dbReference type="Pfam" id="PF21235">
    <property type="entry name" value="UBA_ARI1"/>
    <property type="match status" value="1"/>
</dbReference>
<keyword evidence="7" id="KW-0863">Zinc-finger</keyword>
<dbReference type="PROSITE" id="PS00518">
    <property type="entry name" value="ZF_RING_1"/>
    <property type="match status" value="1"/>
</dbReference>
<proteinExistence type="inferred from homology"/>
<dbReference type="InterPro" id="IPR045840">
    <property type="entry name" value="Ariadne"/>
</dbReference>
<keyword evidence="9" id="KW-0862">Zinc</keyword>
<keyword evidence="6" id="KW-0677">Repeat</keyword>
<dbReference type="GO" id="GO:0016567">
    <property type="term" value="P:protein ubiquitination"/>
    <property type="evidence" value="ECO:0007669"/>
    <property type="project" value="InterPro"/>
</dbReference>
<dbReference type="WBParaSite" id="Csp11.Scaffold608.g5815.t1">
    <property type="protein sequence ID" value="Csp11.Scaffold608.g5815.t1"/>
    <property type="gene ID" value="Csp11.Scaffold608.g5815"/>
</dbReference>
<keyword evidence="8" id="KW-0833">Ubl conjugation pathway</keyword>
<dbReference type="Gene3D" id="1.20.120.1750">
    <property type="match status" value="1"/>
</dbReference>
<protein>
    <recommendedName>
        <fullName evidence="3">RBR-type E3 ubiquitin transferase</fullName>
        <ecNumber evidence="3">2.3.2.31</ecNumber>
    </recommendedName>
</protein>
<reference evidence="12" key="1">
    <citation type="submission" date="2016-11" db="UniProtKB">
        <authorList>
            <consortium name="WormBaseParasite"/>
        </authorList>
    </citation>
    <scope>IDENTIFICATION</scope>
</reference>
<comment type="similarity">
    <text evidence="2">Belongs to the RBR family. Ariadne subfamily.</text>
</comment>
<dbReference type="FunFam" id="3.30.40.10:FF:000019">
    <property type="entry name" value="RBR-type E3 ubiquitin transferase"/>
    <property type="match status" value="1"/>
</dbReference>
<comment type="catalytic activity">
    <reaction evidence="1">
        <text>[E2 ubiquitin-conjugating enzyme]-S-ubiquitinyl-L-cysteine + [acceptor protein]-L-lysine = [E2 ubiquitin-conjugating enzyme]-L-cysteine + [acceptor protein]-N(6)-ubiquitinyl-L-lysine.</text>
        <dbReference type="EC" id="2.3.2.31"/>
    </reaction>
</comment>
<organism evidence="11 12">
    <name type="scientific">Caenorhabditis tropicalis</name>
    <dbReference type="NCBI Taxonomy" id="1561998"/>
    <lineage>
        <taxon>Eukaryota</taxon>
        <taxon>Metazoa</taxon>
        <taxon>Ecdysozoa</taxon>
        <taxon>Nematoda</taxon>
        <taxon>Chromadorea</taxon>
        <taxon>Rhabditida</taxon>
        <taxon>Rhabditina</taxon>
        <taxon>Rhabditomorpha</taxon>
        <taxon>Rhabditoidea</taxon>
        <taxon>Rhabditidae</taxon>
        <taxon>Peloderinae</taxon>
        <taxon>Caenorhabditis</taxon>
    </lineage>
</organism>
<dbReference type="STRING" id="1561998.A0A1I7TGW7"/>
<dbReference type="InterPro" id="IPR048962">
    <property type="entry name" value="ARIH1-like_UBL"/>
</dbReference>
<dbReference type="Proteomes" id="UP000095282">
    <property type="component" value="Unplaced"/>
</dbReference>
<evidence type="ECO:0000313" key="11">
    <source>
        <dbReference type="Proteomes" id="UP000095282"/>
    </source>
</evidence>
<dbReference type="GO" id="GO:0061630">
    <property type="term" value="F:ubiquitin protein ligase activity"/>
    <property type="evidence" value="ECO:0007669"/>
    <property type="project" value="UniProtKB-EC"/>
</dbReference>
<feature type="domain" description="RING-type" evidence="10">
    <location>
        <begin position="94"/>
        <end position="295"/>
    </location>
</feature>
<dbReference type="FunFam" id="1.20.120.1750:FF:000007">
    <property type="entry name" value="RBR-type E3 ubiquitin transferase"/>
    <property type="match status" value="1"/>
</dbReference>
<sequence length="458" mass="53133">MSSDEDDLEYEEMETDKKEYEFLSFDQIRSEINDAITSVQSVIEAPNGVCRILLHKYKWNEDSLLERFYESPDTRAFLVAANVVPKETVSSSGANGQCEICFEEEEMVELACKHRACRSCWNGYLTQKIMDERMCEIKCMMPDCQLIMEDEKIHEFISDPVVLATYEKLTVDSYVQASIFLKWCPGVECGRAVKLEDCDRHIVICPCGMMFCSSCGNDTHEPISCGLLKLWLKRQEDDSETANWINVHTKECPKCHVAIEKNQGCNHMTCRECKHQFCWLCMKPWSGHANCNRYEDAERIAQQSITRSNLERFLFYTGRYNSHRESLEHEKKLKETVEFKIRQLAMSDYGWVDAQYLKRAVEVLADSRKTLMNTFAFAFYLEKDNNSIIFESNQSDLQLATESLSRILGSDLDVDQISALKSTIQDSCRYVDSRRVVLLEHCEEGVNKGFWNYCKRLL</sequence>
<evidence type="ECO:0000256" key="8">
    <source>
        <dbReference type="ARBA" id="ARBA00022786"/>
    </source>
</evidence>
<dbReference type="InterPro" id="IPR017907">
    <property type="entry name" value="Znf_RING_CS"/>
</dbReference>
<name>A0A1I7TGW7_9PELO</name>
<evidence type="ECO:0000256" key="3">
    <source>
        <dbReference type="ARBA" id="ARBA00012251"/>
    </source>
</evidence>
<dbReference type="InterPro" id="IPR002867">
    <property type="entry name" value="IBR_dom"/>
</dbReference>
<dbReference type="Pfam" id="PF22191">
    <property type="entry name" value="IBR_1"/>
    <property type="match status" value="1"/>
</dbReference>
<dbReference type="PANTHER" id="PTHR11685">
    <property type="entry name" value="RBR FAMILY RING FINGER AND IBR DOMAIN-CONTAINING"/>
    <property type="match status" value="1"/>
</dbReference>
<dbReference type="Pfam" id="PF19422">
    <property type="entry name" value="Ariadne"/>
    <property type="match status" value="1"/>
</dbReference>